<dbReference type="AlphaFoldDB" id="A0A9N9WKT5"/>
<feature type="transmembrane region" description="Helical" evidence="8">
    <location>
        <begin position="287"/>
        <end position="317"/>
    </location>
</feature>
<dbReference type="PANTHER" id="PTHR10846">
    <property type="entry name" value="SODIUM/POTASSIUM/CALCIUM EXCHANGER"/>
    <property type="match status" value="1"/>
</dbReference>
<evidence type="ECO:0000256" key="9">
    <source>
        <dbReference type="SAM" id="SignalP"/>
    </source>
</evidence>
<evidence type="ECO:0000256" key="6">
    <source>
        <dbReference type="ARBA" id="ARBA00022989"/>
    </source>
</evidence>
<keyword evidence="9" id="KW-0732">Signal</keyword>
<keyword evidence="4" id="KW-0109">Calcium transport</keyword>
<keyword evidence="4" id="KW-0406">Ion transport</keyword>
<keyword evidence="7 8" id="KW-0472">Membrane</keyword>
<dbReference type="OrthoDB" id="2127281at2759"/>
<gene>
    <name evidence="11" type="ORF">DIATSA_LOCUS12193</name>
</gene>
<feature type="transmembrane region" description="Helical" evidence="8">
    <location>
        <begin position="156"/>
        <end position="178"/>
    </location>
</feature>
<evidence type="ECO:0000256" key="1">
    <source>
        <dbReference type="ARBA" id="ARBA00004141"/>
    </source>
</evidence>
<keyword evidence="3" id="KW-0050">Antiport</keyword>
<reference evidence="11" key="1">
    <citation type="submission" date="2021-12" db="EMBL/GenBank/DDBJ databases">
        <authorList>
            <person name="King R."/>
        </authorList>
    </citation>
    <scope>NUCLEOTIDE SEQUENCE</scope>
</reference>
<feature type="transmembrane region" description="Helical" evidence="8">
    <location>
        <begin position="346"/>
        <end position="368"/>
    </location>
</feature>
<evidence type="ECO:0000256" key="4">
    <source>
        <dbReference type="ARBA" id="ARBA00022568"/>
    </source>
</evidence>
<dbReference type="EMBL" id="OU893338">
    <property type="protein sequence ID" value="CAG9794851.1"/>
    <property type="molecule type" value="Genomic_DNA"/>
</dbReference>
<feature type="domain" description="Sodium/calcium exchanger membrane region" evidence="10">
    <location>
        <begin position="288"/>
        <end position="441"/>
    </location>
</feature>
<protein>
    <recommendedName>
        <fullName evidence="10">Sodium/calcium exchanger membrane region domain-containing protein</fullName>
    </recommendedName>
</protein>
<dbReference type="Gene3D" id="1.20.1420.30">
    <property type="entry name" value="NCX, central ion-binding region"/>
    <property type="match status" value="1"/>
</dbReference>
<name>A0A9N9WKT5_9NEOP</name>
<evidence type="ECO:0000259" key="10">
    <source>
        <dbReference type="Pfam" id="PF01699"/>
    </source>
</evidence>
<keyword evidence="6 8" id="KW-1133">Transmembrane helix</keyword>
<dbReference type="GO" id="GO:0008273">
    <property type="term" value="F:calcium, potassium:sodium antiporter activity"/>
    <property type="evidence" value="ECO:0007669"/>
    <property type="project" value="TreeGrafter"/>
</dbReference>
<keyword evidence="4" id="KW-0106">Calcium</keyword>
<dbReference type="GO" id="GO:0005886">
    <property type="term" value="C:plasma membrane"/>
    <property type="evidence" value="ECO:0007669"/>
    <property type="project" value="TreeGrafter"/>
</dbReference>
<feature type="transmembrane region" description="Helical" evidence="8">
    <location>
        <begin position="388"/>
        <end position="407"/>
    </location>
</feature>
<dbReference type="Pfam" id="PF01699">
    <property type="entry name" value="Na_Ca_ex"/>
    <property type="match status" value="1"/>
</dbReference>
<evidence type="ECO:0000256" key="2">
    <source>
        <dbReference type="ARBA" id="ARBA00005364"/>
    </source>
</evidence>
<dbReference type="InterPro" id="IPR004837">
    <property type="entry name" value="NaCa_Exmemb"/>
</dbReference>
<comment type="subcellular location">
    <subcellularLocation>
        <location evidence="1">Membrane</location>
        <topology evidence="1">Multi-pass membrane protein</topology>
    </subcellularLocation>
</comment>
<keyword evidence="12" id="KW-1185">Reference proteome</keyword>
<evidence type="ECO:0000313" key="12">
    <source>
        <dbReference type="Proteomes" id="UP001153714"/>
    </source>
</evidence>
<evidence type="ECO:0000256" key="8">
    <source>
        <dbReference type="SAM" id="Phobius"/>
    </source>
</evidence>
<evidence type="ECO:0000256" key="3">
    <source>
        <dbReference type="ARBA" id="ARBA00022449"/>
    </source>
</evidence>
<dbReference type="Proteomes" id="UP001153714">
    <property type="component" value="Chromosome 7"/>
</dbReference>
<dbReference type="InterPro" id="IPR044880">
    <property type="entry name" value="NCX_ion-bd_dom_sf"/>
</dbReference>
<feature type="signal peptide" evidence="9">
    <location>
        <begin position="1"/>
        <end position="24"/>
    </location>
</feature>
<sequence length="462" mass="51290">MRRPRRHRWITVSVFFIAYSVLQAAFTLSNASEPASDVDLPEKIEKTEKGIQSTPADPKDEIVKVTRKYESDAITTEPRLNPEVSYEKTTGIEENIDDYTMMKDDNYVEEKKELENEINYFSGMKSDYQRVGCTPPAIEQFPKPLMGESLRKQGGLIIHVLVAVFTFIGLVIVCNEYFVSSLHRICKAGATFMAAGSSAPELATVVIGIFCAKDDIACAHCAPAPCRTSTGGRCAATASSMHSPYSLCSALSPTDSSPGNLQLLYWYMAYPIRWSCRHTIPDCRGRWYPITFIVSILWISFYSYFMVWMITIIVSLISRRTRDVNHAYPRNNCNLLGDTLGIPSTAMMLSIVAVGVSVPDALSSVAVIKEGYGDMAVSNAVGSNVFDILVCLGLPWFIQTAIIYPGYHVNVISKATHANSWKLDRKFGAVLMAWYVLLITLASLYELNIFGLTNPPDCNSAY</sequence>
<accession>A0A9N9WKT5</accession>
<evidence type="ECO:0000313" key="11">
    <source>
        <dbReference type="EMBL" id="CAG9794851.1"/>
    </source>
</evidence>
<dbReference type="GO" id="GO:0005262">
    <property type="term" value="F:calcium channel activity"/>
    <property type="evidence" value="ECO:0007669"/>
    <property type="project" value="TreeGrafter"/>
</dbReference>
<keyword evidence="4" id="KW-0813">Transport</keyword>
<feature type="chain" id="PRO_5040175100" description="Sodium/calcium exchanger membrane region domain-containing protein" evidence="9">
    <location>
        <begin position="25"/>
        <end position="462"/>
    </location>
</feature>
<proteinExistence type="inferred from homology"/>
<organism evidence="11 12">
    <name type="scientific">Diatraea saccharalis</name>
    <name type="common">sugarcane borer</name>
    <dbReference type="NCBI Taxonomy" id="40085"/>
    <lineage>
        <taxon>Eukaryota</taxon>
        <taxon>Metazoa</taxon>
        <taxon>Ecdysozoa</taxon>
        <taxon>Arthropoda</taxon>
        <taxon>Hexapoda</taxon>
        <taxon>Insecta</taxon>
        <taxon>Pterygota</taxon>
        <taxon>Neoptera</taxon>
        <taxon>Endopterygota</taxon>
        <taxon>Lepidoptera</taxon>
        <taxon>Glossata</taxon>
        <taxon>Ditrysia</taxon>
        <taxon>Pyraloidea</taxon>
        <taxon>Crambidae</taxon>
        <taxon>Crambinae</taxon>
        <taxon>Diatraea</taxon>
    </lineage>
</organism>
<evidence type="ECO:0000256" key="7">
    <source>
        <dbReference type="ARBA" id="ARBA00023136"/>
    </source>
</evidence>
<dbReference type="InterPro" id="IPR004481">
    <property type="entry name" value="K/Na/Ca-exchanger"/>
</dbReference>
<evidence type="ECO:0000256" key="5">
    <source>
        <dbReference type="ARBA" id="ARBA00022692"/>
    </source>
</evidence>
<dbReference type="PANTHER" id="PTHR10846:SF74">
    <property type="entry name" value="SODIUM_POTASSIUM_CALCIUM EXCHANGER CG1090-RELATED"/>
    <property type="match status" value="1"/>
</dbReference>
<feature type="transmembrane region" description="Helical" evidence="8">
    <location>
        <begin position="427"/>
        <end position="445"/>
    </location>
</feature>
<dbReference type="GO" id="GO:0006874">
    <property type="term" value="P:intracellular calcium ion homeostasis"/>
    <property type="evidence" value="ECO:0007669"/>
    <property type="project" value="TreeGrafter"/>
</dbReference>
<comment type="similarity">
    <text evidence="2">Belongs to the Ca(2+):cation antiporter (CaCA) (TC 2.A.19) family. SLC24A subfamily.</text>
</comment>
<reference evidence="11" key="2">
    <citation type="submission" date="2022-10" db="EMBL/GenBank/DDBJ databases">
        <authorList>
            <consortium name="ENA_rothamsted_submissions"/>
            <consortium name="culmorum"/>
            <person name="King R."/>
        </authorList>
    </citation>
    <scope>NUCLEOTIDE SEQUENCE</scope>
</reference>
<keyword evidence="5 8" id="KW-0812">Transmembrane</keyword>